<dbReference type="GO" id="GO:0048471">
    <property type="term" value="C:perinuclear region of cytoplasm"/>
    <property type="evidence" value="ECO:0007669"/>
    <property type="project" value="TreeGrafter"/>
</dbReference>
<dbReference type="InterPro" id="IPR032675">
    <property type="entry name" value="LRR_dom_sf"/>
</dbReference>
<dbReference type="Gene3D" id="3.80.10.10">
    <property type="entry name" value="Ribonuclease Inhibitor"/>
    <property type="match status" value="2"/>
</dbReference>
<dbReference type="STRING" id="4781.A0A0P1A662"/>
<dbReference type="GO" id="GO:0031267">
    <property type="term" value="F:small GTPase binding"/>
    <property type="evidence" value="ECO:0007669"/>
    <property type="project" value="TreeGrafter"/>
</dbReference>
<dbReference type="OMA" id="MMERGND"/>
<dbReference type="InterPro" id="IPR027038">
    <property type="entry name" value="RanGap"/>
</dbReference>
<dbReference type="Pfam" id="PF00560">
    <property type="entry name" value="LRR_1"/>
    <property type="match status" value="1"/>
</dbReference>
<keyword evidence="3" id="KW-1185">Reference proteome</keyword>
<evidence type="ECO:0000256" key="1">
    <source>
        <dbReference type="SAM" id="Coils"/>
    </source>
</evidence>
<evidence type="ECO:0000313" key="2">
    <source>
        <dbReference type="EMBL" id="CEG35640.1"/>
    </source>
</evidence>
<dbReference type="InterPro" id="IPR001611">
    <property type="entry name" value="Leu-rich_rpt"/>
</dbReference>
<sequence length="831" mass="95347">MVKPWMKSMSKVKRDTFYSESTRFRTQTSKTLNNETSLLKSLQKWIVQRIQNRSNTAIKHILTTSNAISSHITSFIESDHIITHHVSPNAKHQELRDSENESVKSEVEIGDKIGKVKKKKLKKGERLTVEFDQSMVEVVDHGVKHRIDYIRPKDKKNVQSDHDRPPILFSDSSMPFVLLLARVFKYLDTFEPARVVSYINKASRASVQVYYDLCCPRSRQGRYLVYRVLQNRESSFSKKMMEFLSLADRVRVSSTCIAFYDASNALPLEFNNAQLVQRFLASFNSQTNRIYWRFNNTPALSFYNAKAEDVVNVLQLLECSGDVNLDHVTECFAAVHSISLCKVSGLSHSNGMHFERFMQTLFTDHVSARLTSLELTDLVLEDLQFKHLAGLWRNPRFSNLERLSLAKVTFSSRFVTEWTWSFKHEMFTKLTEINLSNTEMTSQDLQRVISCLSMTPALQILNISYNLCTFATLQKLRHQIKTQALQNLKELHCVAITDDDMAIKALLKTFQNKSSFCPHLSVLDVSGNPLNTTQEAIQHRYVTIPTLQLMVTYLELRTLNISSADLILSFQRIMTALMQGPVLKLQHLDISNNGIESSIETLSRAILAGKLLHLHSLAAADNELKALEFEALSFALASKCCPRLQHLDLSGNFARGEGIARFCVFLRSPSAQTLWSLDLSNNEIPHRGLLRIAEELAHGHCKQLHELNLSRNPEFKAIISFLDLIRSNTLPSLTSLQVGYAQSRLDGWTLVKNTRKQCSVQELRKLKQYRFEKRLSIMELENDAKAERAQIRCYQQVQRLRQAYNHREDEAERALTRHKQVLKQSNIKSND</sequence>
<protein>
    <submittedName>
        <fullName evidence="2">Leucine-rich repeat</fullName>
    </submittedName>
</protein>
<proteinExistence type="predicted"/>
<reference evidence="3" key="1">
    <citation type="submission" date="2014-09" db="EMBL/GenBank/DDBJ databases">
        <authorList>
            <person name="Sharma Rahul"/>
            <person name="Thines Marco"/>
        </authorList>
    </citation>
    <scope>NUCLEOTIDE SEQUENCE [LARGE SCALE GENOMIC DNA]</scope>
</reference>
<name>A0A0P1A662_PLAHL</name>
<dbReference type="GO" id="GO:0005829">
    <property type="term" value="C:cytosol"/>
    <property type="evidence" value="ECO:0007669"/>
    <property type="project" value="TreeGrafter"/>
</dbReference>
<dbReference type="SUPFAM" id="SSF52047">
    <property type="entry name" value="RNI-like"/>
    <property type="match status" value="1"/>
</dbReference>
<organism evidence="2 3">
    <name type="scientific">Plasmopara halstedii</name>
    <name type="common">Downy mildew of sunflower</name>
    <dbReference type="NCBI Taxonomy" id="4781"/>
    <lineage>
        <taxon>Eukaryota</taxon>
        <taxon>Sar</taxon>
        <taxon>Stramenopiles</taxon>
        <taxon>Oomycota</taxon>
        <taxon>Peronosporomycetes</taxon>
        <taxon>Peronosporales</taxon>
        <taxon>Peronosporaceae</taxon>
        <taxon>Plasmopara</taxon>
    </lineage>
</organism>
<dbReference type="RefSeq" id="XP_024572009.1">
    <property type="nucleotide sequence ID" value="XM_024726425.1"/>
</dbReference>
<dbReference type="GO" id="GO:0006913">
    <property type="term" value="P:nucleocytoplasmic transport"/>
    <property type="evidence" value="ECO:0007669"/>
    <property type="project" value="TreeGrafter"/>
</dbReference>
<dbReference type="AlphaFoldDB" id="A0A0P1A662"/>
<dbReference type="GO" id="GO:0005634">
    <property type="term" value="C:nucleus"/>
    <property type="evidence" value="ECO:0007669"/>
    <property type="project" value="TreeGrafter"/>
</dbReference>
<dbReference type="OrthoDB" id="120976at2759"/>
<evidence type="ECO:0000313" key="3">
    <source>
        <dbReference type="Proteomes" id="UP000054928"/>
    </source>
</evidence>
<dbReference type="GeneID" id="36406566"/>
<dbReference type="EMBL" id="CCYD01000053">
    <property type="protein sequence ID" value="CEG35640.1"/>
    <property type="molecule type" value="Genomic_DNA"/>
</dbReference>
<dbReference type="PANTHER" id="PTHR24113">
    <property type="entry name" value="RAN GTPASE-ACTIVATING PROTEIN 1"/>
    <property type="match status" value="1"/>
</dbReference>
<dbReference type="GO" id="GO:0005096">
    <property type="term" value="F:GTPase activator activity"/>
    <property type="evidence" value="ECO:0007669"/>
    <property type="project" value="InterPro"/>
</dbReference>
<dbReference type="Proteomes" id="UP000054928">
    <property type="component" value="Unassembled WGS sequence"/>
</dbReference>
<feature type="coiled-coil region" evidence="1">
    <location>
        <begin position="777"/>
        <end position="817"/>
    </location>
</feature>
<dbReference type="PROSITE" id="PS51450">
    <property type="entry name" value="LRR"/>
    <property type="match status" value="1"/>
</dbReference>
<dbReference type="PANTHER" id="PTHR24113:SF15">
    <property type="entry name" value="NACHT DOMAIN-CONTAINING PROTEIN"/>
    <property type="match status" value="1"/>
</dbReference>
<accession>A0A0P1A662</accession>
<keyword evidence="1" id="KW-0175">Coiled coil</keyword>